<protein>
    <submittedName>
        <fullName evidence="1">DUF937 domain-containing protein</fullName>
    </submittedName>
</protein>
<dbReference type="Gene3D" id="1.10.10.690">
    <property type="entry name" value="YidB-like"/>
    <property type="match status" value="1"/>
</dbReference>
<dbReference type="SUPFAM" id="SSF140804">
    <property type="entry name" value="YidB-like"/>
    <property type="match status" value="1"/>
</dbReference>
<reference evidence="1" key="1">
    <citation type="submission" date="2019-02" db="EMBL/GenBank/DDBJ databases">
        <authorList>
            <person name="Li S.-H."/>
        </authorList>
    </citation>
    <scope>NUCLEOTIDE SEQUENCE</scope>
    <source>
        <strain evidence="1">IMCC11814</strain>
    </source>
</reference>
<sequence>MDVLQLGVQLMSEKLGTQIDADTASTALSSLLGDGQGGLELAAIAGQMASSGDFGDILGSWLGDGANSPISAESVQTLLGSEQLSAFASQIGIDPGSAAAGLAELLPQLVDKSSAGGSLLEAAGGVDGLLGAAKSFLR</sequence>
<organism evidence="1 2">
    <name type="scientific">Candidatus Marimicrobium litorale</name>
    <dbReference type="NCBI Taxonomy" id="2518991"/>
    <lineage>
        <taxon>Bacteria</taxon>
        <taxon>Pseudomonadati</taxon>
        <taxon>Pseudomonadota</taxon>
        <taxon>Gammaproteobacteria</taxon>
        <taxon>Cellvibrionales</taxon>
        <taxon>Halieaceae</taxon>
        <taxon>Marimicrobium</taxon>
    </lineage>
</organism>
<evidence type="ECO:0000313" key="2">
    <source>
        <dbReference type="Proteomes" id="UP001143304"/>
    </source>
</evidence>
<keyword evidence="2" id="KW-1185">Reference proteome</keyword>
<accession>A0ABT3T109</accession>
<dbReference type="Pfam" id="PF20159">
    <property type="entry name" value="YidB"/>
    <property type="match status" value="1"/>
</dbReference>
<dbReference type="EMBL" id="SHNO01000001">
    <property type="protein sequence ID" value="MCX2975938.1"/>
    <property type="molecule type" value="Genomic_DNA"/>
</dbReference>
<dbReference type="InterPro" id="IPR027405">
    <property type="entry name" value="YidB-like"/>
</dbReference>
<dbReference type="InterPro" id="IPR045372">
    <property type="entry name" value="YidB"/>
</dbReference>
<gene>
    <name evidence="1" type="ORF">EYC82_01035</name>
</gene>
<comment type="caution">
    <text evidence="1">The sequence shown here is derived from an EMBL/GenBank/DDBJ whole genome shotgun (WGS) entry which is preliminary data.</text>
</comment>
<dbReference type="RefSeq" id="WP_279247696.1">
    <property type="nucleotide sequence ID" value="NZ_SHNO01000001.1"/>
</dbReference>
<evidence type="ECO:0000313" key="1">
    <source>
        <dbReference type="EMBL" id="MCX2975938.1"/>
    </source>
</evidence>
<dbReference type="Proteomes" id="UP001143304">
    <property type="component" value="Unassembled WGS sequence"/>
</dbReference>
<name>A0ABT3T109_9GAMM</name>
<proteinExistence type="predicted"/>